<evidence type="ECO:0000313" key="11">
    <source>
        <dbReference type="EMBL" id="CAF1449943.1"/>
    </source>
</evidence>
<dbReference type="EMBL" id="CAJNON010001300">
    <property type="protein sequence ID" value="CAF1449943.1"/>
    <property type="molecule type" value="Genomic_DNA"/>
</dbReference>
<keyword evidence="9" id="KW-0521">NADP</keyword>
<dbReference type="InterPro" id="IPR000768">
    <property type="entry name" value="ART"/>
</dbReference>
<comment type="catalytic activity">
    <reaction evidence="7 9">
        <text>L-arginyl-[protein] + NAD(+) = N(omega)-(ADP-D-ribosyl)-L-arginyl-[protein] + nicotinamide + H(+)</text>
        <dbReference type="Rhea" id="RHEA:19149"/>
        <dbReference type="Rhea" id="RHEA-COMP:10532"/>
        <dbReference type="Rhea" id="RHEA-COMP:15087"/>
        <dbReference type="ChEBI" id="CHEBI:15378"/>
        <dbReference type="ChEBI" id="CHEBI:17154"/>
        <dbReference type="ChEBI" id="CHEBI:29965"/>
        <dbReference type="ChEBI" id="CHEBI:57540"/>
        <dbReference type="ChEBI" id="CHEBI:142554"/>
        <dbReference type="EC" id="2.4.2.31"/>
    </reaction>
</comment>
<dbReference type="SUPFAM" id="SSF56399">
    <property type="entry name" value="ADP-ribosylation"/>
    <property type="match status" value="1"/>
</dbReference>
<keyword evidence="3 9" id="KW-0808">Transferase</keyword>
<evidence type="ECO:0000313" key="13">
    <source>
        <dbReference type="EMBL" id="CAF3637711.1"/>
    </source>
</evidence>
<evidence type="ECO:0000313" key="12">
    <source>
        <dbReference type="EMBL" id="CAF1457417.1"/>
    </source>
</evidence>
<comment type="caution">
    <text evidence="12">The sequence shown here is derived from an EMBL/GenBank/DDBJ whole genome shotgun (WGS) entry which is preliminary data.</text>
</comment>
<dbReference type="Gene3D" id="3.90.176.10">
    <property type="entry name" value="Toxin ADP-ribosyltransferase, Chain A, domain 1"/>
    <property type="match status" value="1"/>
</dbReference>
<dbReference type="AlphaFoldDB" id="A0A815Q1T5"/>
<dbReference type="EMBL" id="CAJOAY010002707">
    <property type="protein sequence ID" value="CAF3973426.1"/>
    <property type="molecule type" value="Genomic_DNA"/>
</dbReference>
<evidence type="ECO:0000313" key="16">
    <source>
        <dbReference type="Proteomes" id="UP000663860"/>
    </source>
</evidence>
<dbReference type="InterPro" id="IPR019734">
    <property type="entry name" value="TPR_rpt"/>
</dbReference>
<evidence type="ECO:0000313" key="10">
    <source>
        <dbReference type="EMBL" id="CAF0818575.1"/>
    </source>
</evidence>
<gene>
    <name evidence="12" type="ORF">IZO911_LOCUS42722</name>
    <name evidence="10" type="ORF">JYZ213_LOCUS6182</name>
    <name evidence="14" type="ORF">KXQ929_LOCUS12267</name>
    <name evidence="15" type="ORF">OKA104_LOCUS28237</name>
    <name evidence="13" type="ORF">OXD698_LOCUS8293</name>
    <name evidence="11" type="ORF">VCS650_LOCUS39410</name>
</gene>
<dbReference type="EMBL" id="CAJOBB010000627">
    <property type="protein sequence ID" value="CAF3718862.1"/>
    <property type="molecule type" value="Genomic_DNA"/>
</dbReference>
<evidence type="ECO:0000256" key="1">
    <source>
        <dbReference type="ARBA" id="ARBA00009558"/>
    </source>
</evidence>
<evidence type="ECO:0000256" key="5">
    <source>
        <dbReference type="ARBA" id="ARBA00022737"/>
    </source>
</evidence>
<dbReference type="Proteomes" id="UP000663891">
    <property type="component" value="Unassembled WGS sequence"/>
</dbReference>
<proteinExistence type="inferred from homology"/>
<dbReference type="Proteomes" id="UP000663860">
    <property type="component" value="Unassembled WGS sequence"/>
</dbReference>
<evidence type="ECO:0000256" key="2">
    <source>
        <dbReference type="ARBA" id="ARBA00022676"/>
    </source>
</evidence>
<dbReference type="EMBL" id="CAJOAZ010000397">
    <property type="protein sequence ID" value="CAF3637711.1"/>
    <property type="molecule type" value="Genomic_DNA"/>
</dbReference>
<keyword evidence="9" id="KW-0520">NAD</keyword>
<evidence type="ECO:0000256" key="9">
    <source>
        <dbReference type="RuleBase" id="RU361228"/>
    </source>
</evidence>
<evidence type="ECO:0000313" key="15">
    <source>
        <dbReference type="EMBL" id="CAF3973426.1"/>
    </source>
</evidence>
<dbReference type="PROSITE" id="PS50005">
    <property type="entry name" value="TPR"/>
    <property type="match status" value="1"/>
</dbReference>
<dbReference type="PANTHER" id="PTHR45641:SF19">
    <property type="entry name" value="NEPHROCYSTIN-3"/>
    <property type="match status" value="1"/>
</dbReference>
<dbReference type="InterPro" id="IPR011990">
    <property type="entry name" value="TPR-like_helical_dom_sf"/>
</dbReference>
<dbReference type="EMBL" id="CAJNOE010001905">
    <property type="protein sequence ID" value="CAF1457417.1"/>
    <property type="molecule type" value="Genomic_DNA"/>
</dbReference>
<dbReference type="Pfam" id="PF01129">
    <property type="entry name" value="ART"/>
    <property type="match status" value="1"/>
</dbReference>
<evidence type="ECO:0000256" key="3">
    <source>
        <dbReference type="ARBA" id="ARBA00022679"/>
    </source>
</evidence>
<organism evidence="12 16">
    <name type="scientific">Adineta steineri</name>
    <dbReference type="NCBI Taxonomy" id="433720"/>
    <lineage>
        <taxon>Eukaryota</taxon>
        <taxon>Metazoa</taxon>
        <taxon>Spiralia</taxon>
        <taxon>Gnathifera</taxon>
        <taxon>Rotifera</taxon>
        <taxon>Eurotatoria</taxon>
        <taxon>Bdelloidea</taxon>
        <taxon>Adinetida</taxon>
        <taxon>Adinetidae</taxon>
        <taxon>Adineta</taxon>
    </lineage>
</organism>
<feature type="repeat" description="TPR" evidence="8">
    <location>
        <begin position="417"/>
        <end position="450"/>
    </location>
</feature>
<protein>
    <recommendedName>
        <fullName evidence="9">NAD(P)(+)--arginine ADP-ribosyltransferase</fullName>
        <ecNumber evidence="9">2.4.2.31</ecNumber>
    </recommendedName>
    <alternativeName>
        <fullName evidence="9">Mono(ADP-ribosyl)transferase</fullName>
    </alternativeName>
</protein>
<keyword evidence="4" id="KW-0548">Nucleotidyltransferase</keyword>
<dbReference type="Pfam" id="PF13424">
    <property type="entry name" value="TPR_12"/>
    <property type="match status" value="1"/>
</dbReference>
<accession>A0A815Q1T5</accession>
<evidence type="ECO:0000256" key="4">
    <source>
        <dbReference type="ARBA" id="ARBA00022695"/>
    </source>
</evidence>
<dbReference type="Proteomes" id="UP000663845">
    <property type="component" value="Unassembled WGS sequence"/>
</dbReference>
<dbReference type="Proteomes" id="UP000663881">
    <property type="component" value="Unassembled WGS sequence"/>
</dbReference>
<name>A0A815Q1T5_9BILA</name>
<evidence type="ECO:0000256" key="6">
    <source>
        <dbReference type="ARBA" id="ARBA00022803"/>
    </source>
</evidence>
<evidence type="ECO:0000313" key="14">
    <source>
        <dbReference type="EMBL" id="CAF3718862.1"/>
    </source>
</evidence>
<dbReference type="Proteomes" id="UP000663868">
    <property type="component" value="Unassembled WGS sequence"/>
</dbReference>
<keyword evidence="2 9" id="KW-0328">Glycosyltransferase</keyword>
<dbReference type="GO" id="GO:0106274">
    <property type="term" value="F:NAD+-protein-arginine ADP-ribosyltransferase activity"/>
    <property type="evidence" value="ECO:0007669"/>
    <property type="project" value="UniProtKB-EC"/>
</dbReference>
<evidence type="ECO:0000256" key="8">
    <source>
        <dbReference type="PROSITE-ProRule" id="PRU00339"/>
    </source>
</evidence>
<dbReference type="GO" id="GO:0016779">
    <property type="term" value="F:nucleotidyltransferase activity"/>
    <property type="evidence" value="ECO:0007669"/>
    <property type="project" value="UniProtKB-KW"/>
</dbReference>
<dbReference type="Pfam" id="PF13181">
    <property type="entry name" value="TPR_8"/>
    <property type="match status" value="2"/>
</dbReference>
<dbReference type="Gene3D" id="1.25.40.10">
    <property type="entry name" value="Tetratricopeptide repeat domain"/>
    <property type="match status" value="2"/>
</dbReference>
<keyword evidence="5" id="KW-0677">Repeat</keyword>
<dbReference type="Proteomes" id="UP000663844">
    <property type="component" value="Unassembled WGS sequence"/>
</dbReference>
<dbReference type="EMBL" id="CAJNOG010000038">
    <property type="protein sequence ID" value="CAF0818575.1"/>
    <property type="molecule type" value="Genomic_DNA"/>
</dbReference>
<sequence length="553" mass="63604">MAQHEDSNTINTPLNDQLSVNILEWSDNEQRVTYMYNKLLRYILLHMPHTDASKGELFENIKAFTVHGTPNEQHMSDKFVREYTGPEQAVRWYTVESFLFRQLNDSLRDQNIKSLYGMRYFLVDLHQQLQKLHLNFDRKQILYRGVMLRDDIVDKLRAGRGKLLHFSHFVSTSTSEDIAKGFTRAPAGSQKAVLFSINIGSNADTIVVHENPIACIEKLSERPLEKEVLLAPGLIFQLKDVKPLEQSLDAKKKSFILWKVQLELISDDVDTNLKKLYQSFKEEIYIDERYPTNLANLSKLLRRLDQFDLAITFYQKALVDPPLNSDAAYRTTIFTDLSLIYRQKKDYANAMKELDKAAESAKNIKNLLPFDRPYRIIMSNRAIIYKYMENFDSACQCLIDTLEMENKAKIGDTQERATTLNNLASLQMSAQRYDDAMQNFHRVLDIQQKVLPSDHPEIGRTYSNMAACCNCMNSSTEAKEYGNKAEFIKSKSLPSNHQSVAVTHIELGMALKNLGQSEQAYGHLEEAAEILTQRYPRTDPVLQSLEEAKDSLL</sequence>
<evidence type="ECO:0000256" key="7">
    <source>
        <dbReference type="ARBA" id="ARBA00047597"/>
    </source>
</evidence>
<dbReference type="PANTHER" id="PTHR45641">
    <property type="entry name" value="TETRATRICOPEPTIDE REPEAT PROTEIN (AFU_ORTHOLOGUE AFUA_6G03870)"/>
    <property type="match status" value="1"/>
</dbReference>
<comment type="similarity">
    <text evidence="1 9">Belongs to the Arg-specific ADP-ribosyltransferase family.</text>
</comment>
<reference evidence="12" key="1">
    <citation type="submission" date="2021-02" db="EMBL/GenBank/DDBJ databases">
        <authorList>
            <person name="Nowell W R."/>
        </authorList>
    </citation>
    <scope>NUCLEOTIDE SEQUENCE</scope>
</reference>
<dbReference type="SMART" id="SM00028">
    <property type="entry name" value="TPR"/>
    <property type="match status" value="6"/>
</dbReference>
<dbReference type="PROSITE" id="PS51996">
    <property type="entry name" value="TR_MART"/>
    <property type="match status" value="1"/>
</dbReference>
<dbReference type="EC" id="2.4.2.31" evidence="9"/>
<dbReference type="SUPFAM" id="SSF48452">
    <property type="entry name" value="TPR-like"/>
    <property type="match status" value="2"/>
</dbReference>
<keyword evidence="6 8" id="KW-0802">TPR repeat</keyword>
<dbReference type="OrthoDB" id="10485920at2759"/>